<dbReference type="SUPFAM" id="SSF57850">
    <property type="entry name" value="RING/U-box"/>
    <property type="match status" value="1"/>
</dbReference>
<organism evidence="5 6">
    <name type="scientific">Strigomonas culicis</name>
    <dbReference type="NCBI Taxonomy" id="28005"/>
    <lineage>
        <taxon>Eukaryota</taxon>
        <taxon>Discoba</taxon>
        <taxon>Euglenozoa</taxon>
        <taxon>Kinetoplastea</taxon>
        <taxon>Metakinetoplastina</taxon>
        <taxon>Trypanosomatida</taxon>
        <taxon>Trypanosomatidae</taxon>
        <taxon>Strigomonadinae</taxon>
        <taxon>Strigomonas</taxon>
    </lineage>
</organism>
<accession>S9TGX6</accession>
<feature type="domain" description="ZZ-type" evidence="4">
    <location>
        <begin position="97"/>
        <end position="143"/>
    </location>
</feature>
<keyword evidence="3" id="KW-0862">Zinc</keyword>
<sequence>MGMLPHIFTLPERHSATLDQVASALCSTCGTHVYPHKGAWYCCNACFTVGLCGNCWNKEHDKHMRGRHTFTDMHALLPYMNGFPVIENKRDWFGKRPYASAVCDHCKTDVGKRFFHCNHCTSPGYDLCEACMVGTDAWRTHGNGKGASHTFTNAHMLI</sequence>
<dbReference type="Gene3D" id="3.30.60.90">
    <property type="match status" value="2"/>
</dbReference>
<protein>
    <recommendedName>
        <fullName evidence="4">ZZ-type domain-containing protein</fullName>
    </recommendedName>
</protein>
<name>S9TGX6_9TRYP</name>
<dbReference type="GO" id="GO:0008270">
    <property type="term" value="F:zinc ion binding"/>
    <property type="evidence" value="ECO:0007669"/>
    <property type="project" value="UniProtKB-KW"/>
</dbReference>
<keyword evidence="6" id="KW-1185">Reference proteome</keyword>
<evidence type="ECO:0000256" key="3">
    <source>
        <dbReference type="ARBA" id="ARBA00022833"/>
    </source>
</evidence>
<proteinExistence type="predicted"/>
<evidence type="ECO:0000256" key="2">
    <source>
        <dbReference type="ARBA" id="ARBA00022771"/>
    </source>
</evidence>
<evidence type="ECO:0000313" key="6">
    <source>
        <dbReference type="Proteomes" id="UP000015354"/>
    </source>
</evidence>
<evidence type="ECO:0000256" key="1">
    <source>
        <dbReference type="ARBA" id="ARBA00022723"/>
    </source>
</evidence>
<dbReference type="InterPro" id="IPR043145">
    <property type="entry name" value="Znf_ZZ_sf"/>
</dbReference>
<evidence type="ECO:0000259" key="4">
    <source>
        <dbReference type="SMART" id="SM00291"/>
    </source>
</evidence>
<comment type="caution">
    <text evidence="5">The sequence shown here is derived from an EMBL/GenBank/DDBJ whole genome shotgun (WGS) entry which is preliminary data.</text>
</comment>
<feature type="domain" description="ZZ-type" evidence="4">
    <location>
        <begin position="20"/>
        <end position="65"/>
    </location>
</feature>
<dbReference type="Proteomes" id="UP000015354">
    <property type="component" value="Unassembled WGS sequence"/>
</dbReference>
<evidence type="ECO:0000313" key="5">
    <source>
        <dbReference type="EMBL" id="EPY16144.1"/>
    </source>
</evidence>
<keyword evidence="2" id="KW-0863">Zinc-finger</keyword>
<gene>
    <name evidence="5" type="ORF">STCU_11526</name>
</gene>
<keyword evidence="1" id="KW-0479">Metal-binding</keyword>
<dbReference type="SMART" id="SM00291">
    <property type="entry name" value="ZnF_ZZ"/>
    <property type="match status" value="2"/>
</dbReference>
<reference evidence="5 6" key="1">
    <citation type="journal article" date="2013" name="PLoS ONE">
        <title>Predicting the Proteins of Angomonas deanei, Strigomonas culicis and Their Respective Endosymbionts Reveals New Aspects of the Trypanosomatidae Family.</title>
        <authorList>
            <person name="Motta M.C."/>
            <person name="Martins A.C."/>
            <person name="de Souza S.S."/>
            <person name="Catta-Preta C.M."/>
            <person name="Silva R."/>
            <person name="Klein C.C."/>
            <person name="de Almeida L.G."/>
            <person name="de Lima Cunha O."/>
            <person name="Ciapina L.P."/>
            <person name="Brocchi M."/>
            <person name="Colabardini A.C."/>
            <person name="de Araujo Lima B."/>
            <person name="Machado C.R."/>
            <person name="de Almeida Soares C.M."/>
            <person name="Probst C.M."/>
            <person name="de Menezes C.B."/>
            <person name="Thompson C.E."/>
            <person name="Bartholomeu D.C."/>
            <person name="Gradia D.F."/>
            <person name="Pavoni D.P."/>
            <person name="Grisard E.C."/>
            <person name="Fantinatti-Garboggini F."/>
            <person name="Marchini F.K."/>
            <person name="Rodrigues-Luiz G.F."/>
            <person name="Wagner G."/>
            <person name="Goldman G.H."/>
            <person name="Fietto J.L."/>
            <person name="Elias M.C."/>
            <person name="Goldman M.H."/>
            <person name="Sagot M.F."/>
            <person name="Pereira M."/>
            <person name="Stoco P.H."/>
            <person name="de Mendonca-Neto R.P."/>
            <person name="Teixeira S.M."/>
            <person name="Maciel T.E."/>
            <person name="de Oliveira Mendes T.A."/>
            <person name="Urmenyi T.P."/>
            <person name="de Souza W."/>
            <person name="Schenkman S."/>
            <person name="de Vasconcelos A.T."/>
        </authorList>
    </citation>
    <scope>NUCLEOTIDE SEQUENCE [LARGE SCALE GENOMIC DNA]</scope>
</reference>
<dbReference type="AlphaFoldDB" id="S9TGX6"/>
<dbReference type="InterPro" id="IPR000433">
    <property type="entry name" value="Znf_ZZ"/>
</dbReference>
<dbReference type="EMBL" id="ATMH01011491">
    <property type="protein sequence ID" value="EPY16144.1"/>
    <property type="molecule type" value="Genomic_DNA"/>
</dbReference>